<dbReference type="OrthoDB" id="3694847at2759"/>
<dbReference type="Proteomes" id="UP000293823">
    <property type="component" value="Unassembled WGS sequence"/>
</dbReference>
<evidence type="ECO:0000313" key="3">
    <source>
        <dbReference type="Proteomes" id="UP000293823"/>
    </source>
</evidence>
<accession>A0A4Q4SIA7</accession>
<sequence length="564" mass="63985">MNVPPPPPMTSTNGLRSNLTPVVPRSASLDKLENEQQSLRDLRDKLLGTRFSVAAKRKELRDLHIQTGVKDGYVFSLLRQYLHDIGADMPQEIEEAFTFASALRDQQGLLEVGYEEAEDSYNRLEWKYSRRETRFVEQLLDNKLVPSDTLDRTQSAENLEILQMTNFTAPTTDDNPRVLSLAASSNETIADYILEPSTFPTKQDLVTQHGASVRFPQSRSVRSNLNDLALVSTRDARDVHPTHKHLQWVEKMSKIDEWLFDIVDHSSIEKLCLKATYDFGFADTGIWWEHTKWLLVQDYSTYFHTGDSTVFDYATGQSLSKSPEEGPSSVPSIADSCSTSQLLLGTQSTGVPDTVTLPSIVEPHDYRETNNHANVIRTFPRDTRKEQMSIVLKSQSLRYRTSTRSIVTDGGGSLHHRYYSQKLTRSLSCNDAPSYIEREEGEQTSWDTVSPTSRHKSRLQRPHNGDSLRKRRTMSVTEKVDPMVPTVLPRNTSSTTFSPSNFPQPVFDPGSRNRRRRMSTYTTIELRQSPEKDWCTSLTTSNLQLSQSQQTESSKSAMDGCLVM</sequence>
<feature type="region of interest" description="Disordered" evidence="1">
    <location>
        <begin position="438"/>
        <end position="473"/>
    </location>
</feature>
<feature type="compositionally biased region" description="Polar residues" evidence="1">
    <location>
        <begin position="443"/>
        <end position="452"/>
    </location>
</feature>
<gene>
    <name evidence="2" type="ORF">AA0113_g3219</name>
</gene>
<evidence type="ECO:0000256" key="1">
    <source>
        <dbReference type="SAM" id="MobiDB-lite"/>
    </source>
</evidence>
<proteinExistence type="predicted"/>
<dbReference type="AlphaFoldDB" id="A0A4Q4SIA7"/>
<dbReference type="EMBL" id="PEJP01000010">
    <property type="protein sequence ID" value="RYO70380.1"/>
    <property type="molecule type" value="Genomic_DNA"/>
</dbReference>
<keyword evidence="3" id="KW-1185">Reference proteome</keyword>
<name>A0A4Q4SIA7_9PLEO</name>
<organism evidence="2 3">
    <name type="scientific">Alternaria arborescens</name>
    <dbReference type="NCBI Taxonomy" id="156630"/>
    <lineage>
        <taxon>Eukaryota</taxon>
        <taxon>Fungi</taxon>
        <taxon>Dikarya</taxon>
        <taxon>Ascomycota</taxon>
        <taxon>Pezizomycotina</taxon>
        <taxon>Dothideomycetes</taxon>
        <taxon>Pleosporomycetidae</taxon>
        <taxon>Pleosporales</taxon>
        <taxon>Pleosporineae</taxon>
        <taxon>Pleosporaceae</taxon>
        <taxon>Alternaria</taxon>
        <taxon>Alternaria sect. Alternaria</taxon>
    </lineage>
</organism>
<comment type="caution">
    <text evidence="2">The sequence shown here is derived from an EMBL/GenBank/DDBJ whole genome shotgun (WGS) entry which is preliminary data.</text>
</comment>
<reference evidence="3" key="1">
    <citation type="journal article" date="2019" name="bioRxiv">
        <title>Genomics, evolutionary history and diagnostics of the Alternaria alternata species group including apple and Asian pear pathotypes.</title>
        <authorList>
            <person name="Armitage A.D."/>
            <person name="Cockerton H.M."/>
            <person name="Sreenivasaprasad S."/>
            <person name="Woodhall J.W."/>
            <person name="Lane C.R."/>
            <person name="Harrison R.J."/>
            <person name="Clarkson J.P."/>
        </authorList>
    </citation>
    <scope>NUCLEOTIDE SEQUENCE [LARGE SCALE GENOMIC DNA]</scope>
    <source>
        <strain evidence="3">RGR 97.0016</strain>
    </source>
</reference>
<feature type="region of interest" description="Disordered" evidence="1">
    <location>
        <begin position="1"/>
        <end position="21"/>
    </location>
</feature>
<feature type="compositionally biased region" description="Low complexity" evidence="1">
    <location>
        <begin position="491"/>
        <end position="503"/>
    </location>
</feature>
<feature type="region of interest" description="Disordered" evidence="1">
    <location>
        <begin position="485"/>
        <end position="516"/>
    </location>
</feature>
<evidence type="ECO:0000313" key="2">
    <source>
        <dbReference type="EMBL" id="RYO70380.1"/>
    </source>
</evidence>
<protein>
    <submittedName>
        <fullName evidence="2">Uncharacterized protein</fullName>
    </submittedName>
</protein>
<feature type="compositionally biased region" description="Polar residues" evidence="1">
    <location>
        <begin position="10"/>
        <end position="20"/>
    </location>
</feature>